<evidence type="ECO:0000259" key="2">
    <source>
        <dbReference type="Pfam" id="PF09335"/>
    </source>
</evidence>
<evidence type="ECO:0000256" key="1">
    <source>
        <dbReference type="SAM" id="Phobius"/>
    </source>
</evidence>
<keyword evidence="4" id="KW-1185">Reference proteome</keyword>
<feature type="transmembrane region" description="Helical" evidence="1">
    <location>
        <begin position="119"/>
        <end position="143"/>
    </location>
</feature>
<sequence>MVLFRPWYERVLRWAEHPKAPALLTFLSFIEAIVFPVPPEVMLAPMTLARPKQWFWYATLSLLGSLVGAFFGYALGMFALHLIEPLIEWAGLMPKFIDVKAAAAENGFWFLLLGGFVPIPFKLLTIASGVVGMPLLPFFFGALIGRGKRVYLVAGLVRLMGARAQQLLDRHVERVGWLVVGLIVLVIGYLYWHRGG</sequence>
<keyword evidence="1" id="KW-0472">Membrane</keyword>
<dbReference type="PANTHER" id="PTHR42709:SF11">
    <property type="entry name" value="DEDA FAMILY PROTEIN"/>
    <property type="match status" value="1"/>
</dbReference>
<dbReference type="KEGG" id="xba:C7S18_06900"/>
<dbReference type="PANTHER" id="PTHR42709">
    <property type="entry name" value="ALKALINE PHOSPHATASE LIKE PROTEIN"/>
    <property type="match status" value="1"/>
</dbReference>
<dbReference type="Pfam" id="PF09335">
    <property type="entry name" value="VTT_dom"/>
    <property type="match status" value="1"/>
</dbReference>
<dbReference type="InterPro" id="IPR051311">
    <property type="entry name" value="DedA_domain"/>
</dbReference>
<dbReference type="AlphaFoldDB" id="A0A2P1PQ43"/>
<feature type="transmembrane region" description="Helical" evidence="1">
    <location>
        <begin position="54"/>
        <end position="83"/>
    </location>
</feature>
<feature type="domain" description="VTT" evidence="2">
    <location>
        <begin position="40"/>
        <end position="157"/>
    </location>
</feature>
<name>A0A2P1PQ43_9GAMM</name>
<dbReference type="OrthoDB" id="9810270at2"/>
<gene>
    <name evidence="3" type="ORF">C7S18_06900</name>
</gene>
<proteinExistence type="predicted"/>
<dbReference type="InterPro" id="IPR032816">
    <property type="entry name" value="VTT_dom"/>
</dbReference>
<evidence type="ECO:0000313" key="4">
    <source>
        <dbReference type="Proteomes" id="UP000241074"/>
    </source>
</evidence>
<feature type="transmembrane region" description="Helical" evidence="1">
    <location>
        <begin position="174"/>
        <end position="192"/>
    </location>
</feature>
<dbReference type="RefSeq" id="WP_106890867.1">
    <property type="nucleotide sequence ID" value="NZ_CP027860.1"/>
</dbReference>
<protein>
    <submittedName>
        <fullName evidence="3">DedA family protein</fullName>
    </submittedName>
</protein>
<reference evidence="3 4" key="2">
    <citation type="submission" date="2018-03" db="EMBL/GenBank/DDBJ databases">
        <authorList>
            <person name="Keele B.F."/>
        </authorList>
    </citation>
    <scope>NUCLEOTIDE SEQUENCE [LARGE SCALE GENOMIC DNA]</scope>
    <source>
        <strain evidence="3 4">D13</strain>
    </source>
</reference>
<evidence type="ECO:0000313" key="3">
    <source>
        <dbReference type="EMBL" id="AVP96942.1"/>
    </source>
</evidence>
<dbReference type="Proteomes" id="UP000241074">
    <property type="component" value="Chromosome"/>
</dbReference>
<dbReference type="EMBL" id="CP027860">
    <property type="protein sequence ID" value="AVP96942.1"/>
    <property type="molecule type" value="Genomic_DNA"/>
</dbReference>
<dbReference type="GO" id="GO:0005886">
    <property type="term" value="C:plasma membrane"/>
    <property type="evidence" value="ECO:0007669"/>
    <property type="project" value="TreeGrafter"/>
</dbReference>
<accession>A0A2P1PQ43</accession>
<reference evidence="3 4" key="1">
    <citation type="submission" date="2018-03" db="EMBL/GenBank/DDBJ databases">
        <title>Ahniella affigens gen. nov., sp. nov., a gammaproteobacterium isolated from sandy soil near a stream.</title>
        <authorList>
            <person name="Ko Y."/>
            <person name="Kim J.-H."/>
        </authorList>
    </citation>
    <scope>NUCLEOTIDE SEQUENCE [LARGE SCALE GENOMIC DNA]</scope>
    <source>
        <strain evidence="3 4">D13</strain>
    </source>
</reference>
<organism evidence="3 4">
    <name type="scientific">Ahniella affigens</name>
    <dbReference type="NCBI Taxonomy" id="2021234"/>
    <lineage>
        <taxon>Bacteria</taxon>
        <taxon>Pseudomonadati</taxon>
        <taxon>Pseudomonadota</taxon>
        <taxon>Gammaproteobacteria</taxon>
        <taxon>Lysobacterales</taxon>
        <taxon>Rhodanobacteraceae</taxon>
        <taxon>Ahniella</taxon>
    </lineage>
</organism>
<keyword evidence="1" id="KW-1133">Transmembrane helix</keyword>
<keyword evidence="1" id="KW-0812">Transmembrane</keyword>